<proteinExistence type="inferred from homology"/>
<evidence type="ECO:0000313" key="6">
    <source>
        <dbReference type="Proteomes" id="UP000198542"/>
    </source>
</evidence>
<comment type="similarity">
    <text evidence="1">Belongs to the outer membrane porin (Opr) (TC 1.B.25) family.</text>
</comment>
<reference evidence="6" key="1">
    <citation type="submission" date="2016-10" db="EMBL/GenBank/DDBJ databases">
        <authorList>
            <person name="Varghese N."/>
            <person name="Submissions S."/>
        </authorList>
    </citation>
    <scope>NUCLEOTIDE SEQUENCE [LARGE SCALE GENOMIC DNA]</scope>
    <source>
        <strain evidence="6">BS3660</strain>
    </source>
</reference>
<dbReference type="InterPro" id="IPR023614">
    <property type="entry name" value="Porin_dom_sf"/>
</dbReference>
<dbReference type="Proteomes" id="UP000198542">
    <property type="component" value="Unassembled WGS sequence"/>
</dbReference>
<dbReference type="Gene3D" id="2.40.160.10">
    <property type="entry name" value="Porin"/>
    <property type="match status" value="1"/>
</dbReference>
<accession>A0A231GQ34</accession>
<evidence type="ECO:0000256" key="4">
    <source>
        <dbReference type="SAM" id="SignalP"/>
    </source>
</evidence>
<dbReference type="RefSeq" id="WP_090455936.1">
    <property type="nucleotide sequence ID" value="NZ_FNTC01000002.1"/>
</dbReference>
<dbReference type="PANTHER" id="PTHR34596:SF2">
    <property type="entry name" value="CHITOPORIN"/>
    <property type="match status" value="1"/>
</dbReference>
<gene>
    <name evidence="5" type="ORF">SAMN04490187_4574</name>
</gene>
<protein>
    <submittedName>
        <fullName evidence="5">Outer membrane porin, OprD family</fullName>
    </submittedName>
</protein>
<feature type="signal peptide" evidence="4">
    <location>
        <begin position="1"/>
        <end position="28"/>
    </location>
</feature>
<dbReference type="GO" id="GO:0015288">
    <property type="term" value="F:porin activity"/>
    <property type="evidence" value="ECO:0007669"/>
    <property type="project" value="TreeGrafter"/>
</dbReference>
<evidence type="ECO:0000256" key="1">
    <source>
        <dbReference type="ARBA" id="ARBA00009075"/>
    </source>
</evidence>
<keyword evidence="6" id="KW-1185">Reference proteome</keyword>
<dbReference type="Pfam" id="PF03573">
    <property type="entry name" value="OprD"/>
    <property type="match status" value="1"/>
</dbReference>
<dbReference type="GO" id="GO:0016020">
    <property type="term" value="C:membrane"/>
    <property type="evidence" value="ECO:0007669"/>
    <property type="project" value="InterPro"/>
</dbReference>
<name>A0A231GQ34_PSEJE</name>
<keyword evidence="3 4" id="KW-0732">Signal</keyword>
<dbReference type="EMBL" id="FNTC01000002">
    <property type="protein sequence ID" value="SEC49129.1"/>
    <property type="molecule type" value="Genomic_DNA"/>
</dbReference>
<dbReference type="PANTHER" id="PTHR34596">
    <property type="entry name" value="CHITOPORIN"/>
    <property type="match status" value="1"/>
</dbReference>
<feature type="chain" id="PRO_5030040322" evidence="4">
    <location>
        <begin position="29"/>
        <end position="424"/>
    </location>
</feature>
<keyword evidence="2" id="KW-0813">Transport</keyword>
<evidence type="ECO:0000313" key="5">
    <source>
        <dbReference type="EMBL" id="SEC49129.1"/>
    </source>
</evidence>
<evidence type="ECO:0000256" key="3">
    <source>
        <dbReference type="ARBA" id="ARBA00022729"/>
    </source>
</evidence>
<dbReference type="InterPro" id="IPR005318">
    <property type="entry name" value="OM_porin_bac"/>
</dbReference>
<dbReference type="AlphaFoldDB" id="A0A231GQ34"/>
<sequence>MKCCQLRSSSVPLITLVASGLIPTCAQADFVHDSKAALTIRNFYYNHDLRDSTAPAQSKIEEWAQGFIFKAQSGYTDTPIGFGVDMYAGLGLKLDSSPDRSGSALLPGAYDRAGGPRNADPRSVDEYSEATAAVKMKISKTELKVGGLFPKIPLVYAGDSRLLPQFFEGAMLDSNEIDHFTFSLGQMRQVNYREFSGSRAMQTGNYLNVTSDRFNYVGGTWSPESSMSLGIWGGRLEDVYQQVLYTGTKFVDVAGWRLSGTLNYLDSDESGTARAGNLDSRMASGLVSAAYGFQKVTLGYQYNAGDSALPFLHDTDLPGVANAIQVLRFDRAGERSLQARYDIDFAGLGVPGLTAFARYVHGEDFEVKGQPGKEWERNIDVSYVIQSGPLKNLALRLRNVEIQGDATGRRDENRAIISYTFALK</sequence>
<evidence type="ECO:0000256" key="2">
    <source>
        <dbReference type="ARBA" id="ARBA00022448"/>
    </source>
</evidence>
<organism evidence="5 6">
    <name type="scientific">Pseudomonas jessenii</name>
    <dbReference type="NCBI Taxonomy" id="77298"/>
    <lineage>
        <taxon>Bacteria</taxon>
        <taxon>Pseudomonadati</taxon>
        <taxon>Pseudomonadota</taxon>
        <taxon>Gammaproteobacteria</taxon>
        <taxon>Pseudomonadales</taxon>
        <taxon>Pseudomonadaceae</taxon>
        <taxon>Pseudomonas</taxon>
    </lineage>
</organism>